<sequence>MNKGIVKLGMTTALLMGTAAMAGGDIEPVEPVTHTDAPVKAVDWSSKHKFFGFAQIGVAFGDGAVKNSQKGDYKFQADRVRLGWKYFSGSLAAKVFLDFAKDGSDKNGLGVPELIKDAFIAYKFDDAMVVKAGVIKTPVGMGFTIPGWNLDVVKRGFDKKLAFERDFGIMISGRDIGFGNDGKVNGLEMGHERPWKGFGYDLMFAGQAGRSGAVKNANPGDDNGYMGRLMFDWGQELHTEVSYGISKSAGGIDVTKYAAGKLGAEDYKVFNAGVDSHFNRANVKAEYYNVKNIRGVSGWDMQTLALTGTYYLTDTLEAAVKYIGGSGDKGTLSADASNTYFGLNYYINPKNNKMDRKGRRARNRHRIQLNYVLASGDTEDFDKLDVGAFYAEDTVLLQYQFKF</sequence>
<evidence type="ECO:0008006" key="2">
    <source>
        <dbReference type="Google" id="ProtNLM"/>
    </source>
</evidence>
<dbReference type="InterPro" id="IPR023614">
    <property type="entry name" value="Porin_dom_sf"/>
</dbReference>
<organism evidence="1">
    <name type="scientific">hydrothermal vent metagenome</name>
    <dbReference type="NCBI Taxonomy" id="652676"/>
    <lineage>
        <taxon>unclassified sequences</taxon>
        <taxon>metagenomes</taxon>
        <taxon>ecological metagenomes</taxon>
    </lineage>
</organism>
<gene>
    <name evidence="1" type="ORF">MNB_SV-8-25</name>
</gene>
<accession>A0A1W1BI93</accession>
<protein>
    <recommendedName>
        <fullName evidence="2">Porin domain-containing protein</fullName>
    </recommendedName>
</protein>
<name>A0A1W1BI93_9ZZZZ</name>
<proteinExistence type="predicted"/>
<dbReference type="EMBL" id="FPHD01000021">
    <property type="protein sequence ID" value="SFV53270.1"/>
    <property type="molecule type" value="Genomic_DNA"/>
</dbReference>
<dbReference type="AlphaFoldDB" id="A0A1W1BI93"/>
<dbReference type="SUPFAM" id="SSF56935">
    <property type="entry name" value="Porins"/>
    <property type="match status" value="1"/>
</dbReference>
<dbReference type="Gene3D" id="2.40.160.10">
    <property type="entry name" value="Porin"/>
    <property type="match status" value="1"/>
</dbReference>
<evidence type="ECO:0000313" key="1">
    <source>
        <dbReference type="EMBL" id="SFV53270.1"/>
    </source>
</evidence>
<reference evidence="1" key="1">
    <citation type="submission" date="2016-10" db="EMBL/GenBank/DDBJ databases">
        <authorList>
            <person name="de Groot N.N."/>
        </authorList>
    </citation>
    <scope>NUCLEOTIDE SEQUENCE</scope>
</reference>